<gene>
    <name evidence="2" type="ORF">NEF87_000554</name>
</gene>
<dbReference type="SUPFAM" id="SSF51695">
    <property type="entry name" value="PLC-like phosphodiesterases"/>
    <property type="match status" value="1"/>
</dbReference>
<dbReference type="PANTHER" id="PTHR46211:SF14">
    <property type="entry name" value="GLYCEROPHOSPHODIESTER PHOSPHODIESTERASE"/>
    <property type="match status" value="1"/>
</dbReference>
<dbReference type="EMBL" id="CP104013">
    <property type="protein sequence ID" value="UYP44269.1"/>
    <property type="molecule type" value="Genomic_DNA"/>
</dbReference>
<keyword evidence="3" id="KW-1185">Reference proteome</keyword>
<dbReference type="InterPro" id="IPR017946">
    <property type="entry name" value="PLC-like_Pdiesterase_TIM-brl"/>
</dbReference>
<evidence type="ECO:0000259" key="1">
    <source>
        <dbReference type="PROSITE" id="PS51704"/>
    </source>
</evidence>
<proteinExistence type="predicted"/>
<protein>
    <recommendedName>
        <fullName evidence="1">GP-PDE domain-containing protein</fullName>
    </recommendedName>
</protein>
<organism evidence="2 3">
    <name type="scientific">Candidatus Lokiarchaeum ossiferum</name>
    <dbReference type="NCBI Taxonomy" id="2951803"/>
    <lineage>
        <taxon>Archaea</taxon>
        <taxon>Promethearchaeati</taxon>
        <taxon>Promethearchaeota</taxon>
        <taxon>Promethearchaeia</taxon>
        <taxon>Promethearchaeales</taxon>
        <taxon>Promethearchaeaceae</taxon>
        <taxon>Candidatus Lokiarchaeum</taxon>
    </lineage>
</organism>
<reference evidence="2" key="1">
    <citation type="submission" date="2022-09" db="EMBL/GenBank/DDBJ databases">
        <title>Actin cytoskeleton and complex cell architecture in an #Asgard archaeon.</title>
        <authorList>
            <person name="Ponce Toledo R.I."/>
            <person name="Schleper C."/>
            <person name="Rodrigues Oliveira T."/>
            <person name="Wollweber F."/>
            <person name="Xu J."/>
            <person name="Rittmann S."/>
            <person name="Klingl A."/>
            <person name="Pilhofer M."/>
        </authorList>
    </citation>
    <scope>NUCLEOTIDE SEQUENCE</scope>
    <source>
        <strain evidence="2">B-35</strain>
    </source>
</reference>
<dbReference type="Gene3D" id="3.20.20.190">
    <property type="entry name" value="Phosphatidylinositol (PI) phosphodiesterase"/>
    <property type="match status" value="1"/>
</dbReference>
<name>A0ABY6HNZ6_9ARCH</name>
<dbReference type="Pfam" id="PF03009">
    <property type="entry name" value="GDPD"/>
    <property type="match status" value="1"/>
</dbReference>
<accession>A0ABY6HNZ6</accession>
<dbReference type="PANTHER" id="PTHR46211">
    <property type="entry name" value="GLYCEROPHOSPHORYL DIESTER PHOSPHODIESTERASE"/>
    <property type="match status" value="1"/>
</dbReference>
<dbReference type="PROSITE" id="PS51704">
    <property type="entry name" value="GP_PDE"/>
    <property type="match status" value="1"/>
</dbReference>
<dbReference type="Proteomes" id="UP001208689">
    <property type="component" value="Chromosome"/>
</dbReference>
<dbReference type="InterPro" id="IPR030395">
    <property type="entry name" value="GP_PDE_dom"/>
</dbReference>
<evidence type="ECO:0000313" key="2">
    <source>
        <dbReference type="EMBL" id="UYP44269.1"/>
    </source>
</evidence>
<sequence length="251" mass="28885">MIFISHRGFCQGIPENSLLGIQKSLDLRMNFIEIDVQLTQDQKLVVFHDASLSRIYGVDSLIRETKYEDLKEYSTKIGHQNISLLSEIIAYMQAHSNSITKLMIELKGVNSARPTCEIIKKYGFQKHCVFSGRYLSELILAHKLLPKIPICLNITKCKEFTLENLLNSTSAKSFPIPFTMFSLKSDLITNEEFIQKCHSLGVKAFAWNFKDKLEPLQLQKELYSWGLDGILFDNPQNLLQFRDFIKTQKSP</sequence>
<evidence type="ECO:0000313" key="3">
    <source>
        <dbReference type="Proteomes" id="UP001208689"/>
    </source>
</evidence>
<feature type="domain" description="GP-PDE" evidence="1">
    <location>
        <begin position="1"/>
        <end position="242"/>
    </location>
</feature>